<gene>
    <name evidence="1" type="ORF">PHMEG_00030229</name>
</gene>
<dbReference type="OrthoDB" id="122610at2759"/>
<protein>
    <submittedName>
        <fullName evidence="1">Uncharacterized protein</fullName>
    </submittedName>
</protein>
<evidence type="ECO:0000313" key="1">
    <source>
        <dbReference type="EMBL" id="OWY98883.1"/>
    </source>
</evidence>
<organism evidence="1 2">
    <name type="scientific">Phytophthora megakarya</name>
    <dbReference type="NCBI Taxonomy" id="4795"/>
    <lineage>
        <taxon>Eukaryota</taxon>
        <taxon>Sar</taxon>
        <taxon>Stramenopiles</taxon>
        <taxon>Oomycota</taxon>
        <taxon>Peronosporomycetes</taxon>
        <taxon>Peronosporales</taxon>
        <taxon>Peronosporaceae</taxon>
        <taxon>Phytophthora</taxon>
    </lineage>
</organism>
<name>A0A225V136_9STRA</name>
<keyword evidence="2" id="KW-1185">Reference proteome</keyword>
<dbReference type="EMBL" id="NBNE01008983">
    <property type="protein sequence ID" value="OWY98883.1"/>
    <property type="molecule type" value="Genomic_DNA"/>
</dbReference>
<sequence>MLVGGHCVLFTNWAFKRQLQRRKRLAPIADKGEYERDEGAGMYSGKIVEL</sequence>
<dbReference type="Proteomes" id="UP000198211">
    <property type="component" value="Unassembled WGS sequence"/>
</dbReference>
<dbReference type="AlphaFoldDB" id="A0A225V136"/>
<accession>A0A225V136</accession>
<reference evidence="2" key="1">
    <citation type="submission" date="2017-03" db="EMBL/GenBank/DDBJ databases">
        <title>Phytopthora megakarya and P. palmivora, two closely related causual agents of cacao black pod achieved similar genome size and gene model numbers by different mechanisms.</title>
        <authorList>
            <person name="Ali S."/>
            <person name="Shao J."/>
            <person name="Larry D.J."/>
            <person name="Kronmiller B."/>
            <person name="Shen D."/>
            <person name="Strem M.D."/>
            <person name="Melnick R.L."/>
            <person name="Guiltinan M.J."/>
            <person name="Tyler B.M."/>
            <person name="Meinhardt L.W."/>
            <person name="Bailey B.A."/>
        </authorList>
    </citation>
    <scope>NUCLEOTIDE SEQUENCE [LARGE SCALE GENOMIC DNA]</scope>
    <source>
        <strain evidence="2">zdho120</strain>
    </source>
</reference>
<proteinExistence type="predicted"/>
<evidence type="ECO:0000313" key="2">
    <source>
        <dbReference type="Proteomes" id="UP000198211"/>
    </source>
</evidence>
<comment type="caution">
    <text evidence="1">The sequence shown here is derived from an EMBL/GenBank/DDBJ whole genome shotgun (WGS) entry which is preliminary data.</text>
</comment>